<protein>
    <submittedName>
        <fullName evidence="1">Uncharacterized protein</fullName>
    </submittedName>
</protein>
<dbReference type="EMBL" id="JAENGZ010000330">
    <property type="protein sequence ID" value="KAG6961909.1"/>
    <property type="molecule type" value="Genomic_DNA"/>
</dbReference>
<reference evidence="1" key="1">
    <citation type="submission" date="2021-01" db="EMBL/GenBank/DDBJ databases">
        <title>Phytophthora aleatoria, a newly-described species from Pinus radiata is distinct from Phytophthora cactorum isolates based on comparative genomics.</title>
        <authorList>
            <person name="Mcdougal R."/>
            <person name="Panda P."/>
            <person name="Williams N."/>
            <person name="Studholme D.J."/>
        </authorList>
    </citation>
    <scope>NUCLEOTIDE SEQUENCE</scope>
    <source>
        <strain evidence="1">NZFS 3830</strain>
    </source>
</reference>
<accession>A0A8T1UIA3</accession>
<name>A0A8T1UIA3_9STRA</name>
<evidence type="ECO:0000313" key="1">
    <source>
        <dbReference type="EMBL" id="KAG6961909.1"/>
    </source>
</evidence>
<organism evidence="1 2">
    <name type="scientific">Phytophthora cactorum</name>
    <dbReference type="NCBI Taxonomy" id="29920"/>
    <lineage>
        <taxon>Eukaryota</taxon>
        <taxon>Sar</taxon>
        <taxon>Stramenopiles</taxon>
        <taxon>Oomycota</taxon>
        <taxon>Peronosporomycetes</taxon>
        <taxon>Peronosporales</taxon>
        <taxon>Peronosporaceae</taxon>
        <taxon>Phytophthora</taxon>
    </lineage>
</organism>
<comment type="caution">
    <text evidence="1">The sequence shown here is derived from an EMBL/GenBank/DDBJ whole genome shotgun (WGS) entry which is preliminary data.</text>
</comment>
<proteinExistence type="predicted"/>
<gene>
    <name evidence="1" type="ORF">JG687_00007446</name>
</gene>
<evidence type="ECO:0000313" key="2">
    <source>
        <dbReference type="Proteomes" id="UP000688947"/>
    </source>
</evidence>
<dbReference type="Proteomes" id="UP000688947">
    <property type="component" value="Unassembled WGS sequence"/>
</dbReference>
<sequence length="340" mass="38485">MLHRLSAVCLSRQRRRPDAQLQLGQCIVEYVTASEDIQLALSGGTTIARSKWALHRVNIPTPYGHGSEEDGSASFSVFIESGGDAPMERMERSTSTRLRTDDERLLVKAIANYWIPSIVRLPAERKGLSCQFGALVGLLIHPGPALLHVVVVLHVYPPVVIHRNFVQCSELVAPREEWRICVELLRERACQIRIGRGWSPHAHGETPSASKKAFCALEARFLVVVAILEDQRVLCRQWVRYLKLYRSQTAFSDSQTLKFQMKEMGSQNEFTFGALFQSIKGIRDVAELATNFQTYFFQKWIGDKLSPKRIEGILGNPDPIDFSKLQKSNPKYRILEGYTT</sequence>
<dbReference type="VEuPathDB" id="FungiDB:PC110_g20229"/>
<dbReference type="AlphaFoldDB" id="A0A8T1UIA3"/>